<protein>
    <submittedName>
        <fullName evidence="2">Uncharacterized protein</fullName>
    </submittedName>
</protein>
<feature type="region of interest" description="Disordered" evidence="1">
    <location>
        <begin position="25"/>
        <end position="47"/>
    </location>
</feature>
<evidence type="ECO:0000313" key="2">
    <source>
        <dbReference type="EMBL" id="CAI9158550.1"/>
    </source>
</evidence>
<name>A0ABN8YAE8_RANTA</name>
<evidence type="ECO:0000256" key="1">
    <source>
        <dbReference type="SAM" id="MobiDB-lite"/>
    </source>
</evidence>
<proteinExistence type="predicted"/>
<gene>
    <name evidence="2" type="ORF">MRATA1EN1_LOCUS7512</name>
</gene>
<dbReference type="EMBL" id="OX459953">
    <property type="protein sequence ID" value="CAI9158550.1"/>
    <property type="molecule type" value="Genomic_DNA"/>
</dbReference>
<keyword evidence="3" id="KW-1185">Reference proteome</keyword>
<organism evidence="2 3">
    <name type="scientific">Rangifer tarandus platyrhynchus</name>
    <name type="common">Svalbard reindeer</name>
    <dbReference type="NCBI Taxonomy" id="3082113"/>
    <lineage>
        <taxon>Eukaryota</taxon>
        <taxon>Metazoa</taxon>
        <taxon>Chordata</taxon>
        <taxon>Craniata</taxon>
        <taxon>Vertebrata</taxon>
        <taxon>Euteleostomi</taxon>
        <taxon>Mammalia</taxon>
        <taxon>Eutheria</taxon>
        <taxon>Laurasiatheria</taxon>
        <taxon>Artiodactyla</taxon>
        <taxon>Ruminantia</taxon>
        <taxon>Pecora</taxon>
        <taxon>Cervidae</taxon>
        <taxon>Odocoileinae</taxon>
        <taxon>Rangifer</taxon>
    </lineage>
</organism>
<accession>A0ABN8YAE8</accession>
<reference evidence="2" key="1">
    <citation type="submission" date="2023-04" db="EMBL/GenBank/DDBJ databases">
        <authorList>
            <consortium name="ELIXIR-Norway"/>
        </authorList>
    </citation>
    <scope>NUCLEOTIDE SEQUENCE [LARGE SCALE GENOMIC DNA]</scope>
</reference>
<dbReference type="Proteomes" id="UP001176941">
    <property type="component" value="Chromosome 17"/>
</dbReference>
<evidence type="ECO:0000313" key="3">
    <source>
        <dbReference type="Proteomes" id="UP001176941"/>
    </source>
</evidence>
<sequence length="151" mass="16783">MAGRWPWGELRRSGGAGCFRGRGCSTDCPRQPAESARPRDGPGSPSMAGCGLSEDTFFSSFFYNYGSSWETPSNQDLKETDNNLGSMWNSASVSWEPPLCQVLCCSLWEDVKAFLLSRYFWSTPGIQEGCIKLHHHHSNSSGQHFFMASQD</sequence>